<organism evidence="2 3">
    <name type="scientific">Lichenicoccus roseus</name>
    <dbReference type="NCBI Taxonomy" id="2683649"/>
    <lineage>
        <taxon>Bacteria</taxon>
        <taxon>Pseudomonadati</taxon>
        <taxon>Pseudomonadota</taxon>
        <taxon>Alphaproteobacteria</taxon>
        <taxon>Acetobacterales</taxon>
        <taxon>Acetobacteraceae</taxon>
        <taxon>Lichenicoccus</taxon>
    </lineage>
</organism>
<dbReference type="EMBL" id="VCDI01000007">
    <property type="protein sequence ID" value="TLU71348.1"/>
    <property type="molecule type" value="Genomic_DNA"/>
</dbReference>
<dbReference type="InterPro" id="IPR011042">
    <property type="entry name" value="6-blade_b-propeller_TolB-like"/>
</dbReference>
<evidence type="ECO:0000259" key="1">
    <source>
        <dbReference type="Pfam" id="PF08450"/>
    </source>
</evidence>
<name>A0A5R9JAV2_9PROT</name>
<evidence type="ECO:0000313" key="3">
    <source>
        <dbReference type="Proteomes" id="UP000305654"/>
    </source>
</evidence>
<accession>A0A5R9JAV2</accession>
<keyword evidence="3" id="KW-1185">Reference proteome</keyword>
<sequence>MSLAIAGVEEPEGPVCLEDGSFLIVEMSDRRHAVVHVGTDGRKRDVAVTAGRPNGLAIDGDGLVWIAEATEGALLAVTMDGVERCKVAGDADGRFLWPNDIALAPDGMLYMTDSGIIDRDFIDGLDIRADYMTAPYDGRLYEIDPRRGVVSRTLDRGLRFTNGIAFGPDGLLYVAETLSGDIFVYDRTATSPARRLFGNCLAPDDSTDFKGPDGIKFGADGRLYCTIYGQGVVAVLDREGRLVERLPTQGRKPTNIAFRRNGREALVTEVSGSAVEIMAMPTEGLALFYPKGLRP</sequence>
<dbReference type="SUPFAM" id="SSF63829">
    <property type="entry name" value="Calcium-dependent phosphotriesterase"/>
    <property type="match status" value="1"/>
</dbReference>
<dbReference type="InterPro" id="IPR051262">
    <property type="entry name" value="SMP-30/CGR1_Lactonase"/>
</dbReference>
<dbReference type="Proteomes" id="UP000305654">
    <property type="component" value="Unassembled WGS sequence"/>
</dbReference>
<proteinExistence type="predicted"/>
<dbReference type="AlphaFoldDB" id="A0A5R9JAV2"/>
<dbReference type="OrthoDB" id="2633250at2"/>
<dbReference type="Gene3D" id="2.120.10.30">
    <property type="entry name" value="TolB, C-terminal domain"/>
    <property type="match status" value="1"/>
</dbReference>
<dbReference type="InterPro" id="IPR013658">
    <property type="entry name" value="SGL"/>
</dbReference>
<gene>
    <name evidence="2" type="ORF">FE263_17800</name>
</gene>
<dbReference type="RefSeq" id="WP_138327385.1">
    <property type="nucleotide sequence ID" value="NZ_VCDI01000007.1"/>
</dbReference>
<dbReference type="PANTHER" id="PTHR47572:SF5">
    <property type="entry name" value="BLR2277 PROTEIN"/>
    <property type="match status" value="1"/>
</dbReference>
<dbReference type="Pfam" id="PF08450">
    <property type="entry name" value="SGL"/>
    <property type="match status" value="1"/>
</dbReference>
<dbReference type="PANTHER" id="PTHR47572">
    <property type="entry name" value="LIPOPROTEIN-RELATED"/>
    <property type="match status" value="1"/>
</dbReference>
<protein>
    <submittedName>
        <fullName evidence="2">SMP-30/gluconolactonase/LRE family protein</fullName>
    </submittedName>
</protein>
<evidence type="ECO:0000313" key="2">
    <source>
        <dbReference type="EMBL" id="TLU71348.1"/>
    </source>
</evidence>
<comment type="caution">
    <text evidence="2">The sequence shown here is derived from an EMBL/GenBank/DDBJ whole genome shotgun (WGS) entry which is preliminary data.</text>
</comment>
<reference evidence="2 3" key="1">
    <citation type="submission" date="2019-05" db="EMBL/GenBank/DDBJ databases">
        <authorList>
            <person name="Pankratov T."/>
            <person name="Grouzdev D."/>
        </authorList>
    </citation>
    <scope>NUCLEOTIDE SEQUENCE [LARGE SCALE GENOMIC DNA]</scope>
    <source>
        <strain evidence="2 3">KEBCLARHB70R</strain>
    </source>
</reference>
<feature type="domain" description="SMP-30/Gluconolactonase/LRE-like region" evidence="1">
    <location>
        <begin position="11"/>
        <end position="267"/>
    </location>
</feature>